<proteinExistence type="predicted"/>
<organism evidence="1 2">
    <name type="scientific">Pseudarthrobacter polychromogenes</name>
    <dbReference type="NCBI Taxonomy" id="1676"/>
    <lineage>
        <taxon>Bacteria</taxon>
        <taxon>Bacillati</taxon>
        <taxon>Actinomycetota</taxon>
        <taxon>Actinomycetes</taxon>
        <taxon>Micrococcales</taxon>
        <taxon>Micrococcaceae</taxon>
        <taxon>Pseudarthrobacter</taxon>
    </lineage>
</organism>
<dbReference type="EMBL" id="BMKU01000019">
    <property type="protein sequence ID" value="GGH10259.1"/>
    <property type="molecule type" value="Genomic_DNA"/>
</dbReference>
<sequence length="250" mass="27293">MSFTVNGEYLAKALQAVAAHAYKSDDVPHLSTLLFNVNESEELLITASNGSTTGVAFVDLWDSDGTLDAFAISLKDVGAILKVFPGKVAGVDEVSIRFETEAATDFSNIISRDDEAARAVRASKIRITDVSGMIPGKSLTLKQAWIGDRDVEQLWHHIAVRTRRLGTVPRRTAVSSQNVALFKTAAAVYKEPLIFEMGDSTGTLIVRCGEHFIGLLTPTHLDDDVTALYDKFRSEWKDRLPARLAAVQDA</sequence>
<name>A0ABQ1Y2H0_9MICC</name>
<dbReference type="InterPro" id="IPR046938">
    <property type="entry name" value="DNA_clamp_sf"/>
</dbReference>
<comment type="caution">
    <text evidence="1">The sequence shown here is derived from an EMBL/GenBank/DDBJ whole genome shotgun (WGS) entry which is preliminary data.</text>
</comment>
<dbReference type="RefSeq" id="WP_188813764.1">
    <property type="nucleotide sequence ID" value="NZ_BAAAWV010000001.1"/>
</dbReference>
<protein>
    <submittedName>
        <fullName evidence="1">Uncharacterized protein</fullName>
    </submittedName>
</protein>
<dbReference type="Proteomes" id="UP000596938">
    <property type="component" value="Unassembled WGS sequence"/>
</dbReference>
<dbReference type="Gene3D" id="3.10.150.10">
    <property type="entry name" value="DNA Polymerase III, subunit A, domain 2"/>
    <property type="match status" value="1"/>
</dbReference>
<keyword evidence="2" id="KW-1185">Reference proteome</keyword>
<evidence type="ECO:0000313" key="1">
    <source>
        <dbReference type="EMBL" id="GGH10259.1"/>
    </source>
</evidence>
<evidence type="ECO:0000313" key="2">
    <source>
        <dbReference type="Proteomes" id="UP000596938"/>
    </source>
</evidence>
<gene>
    <name evidence="1" type="ORF">GCM10011577_38980</name>
</gene>
<accession>A0ABQ1Y2H0</accession>
<dbReference type="SUPFAM" id="SSF55979">
    <property type="entry name" value="DNA clamp"/>
    <property type="match status" value="1"/>
</dbReference>
<reference evidence="2" key="1">
    <citation type="journal article" date="2019" name="Int. J. Syst. Evol. Microbiol.">
        <title>The Global Catalogue of Microorganisms (GCM) 10K type strain sequencing project: providing services to taxonomists for standard genome sequencing and annotation.</title>
        <authorList>
            <consortium name="The Broad Institute Genomics Platform"/>
            <consortium name="The Broad Institute Genome Sequencing Center for Infectious Disease"/>
            <person name="Wu L."/>
            <person name="Ma J."/>
        </authorList>
    </citation>
    <scope>NUCLEOTIDE SEQUENCE [LARGE SCALE GENOMIC DNA]</scope>
    <source>
        <strain evidence="2">CGMCC 1.1927</strain>
    </source>
</reference>